<keyword evidence="10" id="KW-0479">Metal-binding</keyword>
<evidence type="ECO:0000256" key="13">
    <source>
        <dbReference type="ARBA" id="ARBA00022840"/>
    </source>
</evidence>
<organism evidence="21 22">
    <name type="scientific">Mucilaginibacter yixingensis</name>
    <dbReference type="NCBI Taxonomy" id="1295612"/>
    <lineage>
        <taxon>Bacteria</taxon>
        <taxon>Pseudomonadati</taxon>
        <taxon>Bacteroidota</taxon>
        <taxon>Sphingobacteriia</taxon>
        <taxon>Sphingobacteriales</taxon>
        <taxon>Sphingobacteriaceae</taxon>
        <taxon>Mucilaginibacter</taxon>
    </lineage>
</organism>
<protein>
    <recommendedName>
        <fullName evidence="5">Oxygen sensor histidine kinase NreB</fullName>
        <ecNumber evidence="4">2.7.13.3</ecNumber>
    </recommendedName>
    <alternativeName>
        <fullName evidence="18">Nitrogen regulation protein B</fullName>
    </alternativeName>
</protein>
<reference evidence="21 22" key="1">
    <citation type="submission" date="2018-04" db="EMBL/GenBank/DDBJ databases">
        <title>Genomic Encyclopedia of Archaeal and Bacterial Type Strains, Phase II (KMG-II): from individual species to whole genera.</title>
        <authorList>
            <person name="Goeker M."/>
        </authorList>
    </citation>
    <scope>NUCLEOTIDE SEQUENCE [LARGE SCALE GENOMIC DNA]</scope>
    <source>
        <strain evidence="21 22">DSM 26809</strain>
    </source>
</reference>
<keyword evidence="22" id="KW-1185">Reference proteome</keyword>
<dbReference type="SUPFAM" id="SSF55874">
    <property type="entry name" value="ATPase domain of HSP90 chaperone/DNA topoisomerase II/histidine kinase"/>
    <property type="match status" value="1"/>
</dbReference>
<dbReference type="Gene3D" id="3.30.565.10">
    <property type="entry name" value="Histidine kinase-like ATPase, C-terminal domain"/>
    <property type="match status" value="1"/>
</dbReference>
<dbReference type="GO" id="GO:0046983">
    <property type="term" value="F:protein dimerization activity"/>
    <property type="evidence" value="ECO:0007669"/>
    <property type="project" value="InterPro"/>
</dbReference>
<evidence type="ECO:0000256" key="19">
    <source>
        <dbReference type="SAM" id="Phobius"/>
    </source>
</evidence>
<keyword evidence="6" id="KW-0004">4Fe-4S</keyword>
<dbReference type="InterPro" id="IPR050482">
    <property type="entry name" value="Sensor_HK_TwoCompSys"/>
</dbReference>
<dbReference type="GO" id="GO:0005737">
    <property type="term" value="C:cytoplasm"/>
    <property type="evidence" value="ECO:0007669"/>
    <property type="project" value="UniProtKB-SubCell"/>
</dbReference>
<evidence type="ECO:0000256" key="17">
    <source>
        <dbReference type="ARBA" id="ARBA00024827"/>
    </source>
</evidence>
<sequence>MYVHIRYNFIAQGKLFPEIVGIAGLLIATFAIAFLVFFIFSRRQQNRLVVRQKHMQKEFDNQLMQAKVEVQEQTFGELGRELHDNVGQLLSSAKLLLGITQRKLSDPPETLMTAQDTLGQALQSLRSLSKSLNTEWLSQFNLIENLHVEAERINAAGQLQVHVKSDAEQLSMQADQQLMLFRIVQEAMNNSIKHAQAKNIWMTISSGRNNLKISIADDGQGFDMNARPGGVGMMNMRHRVKLLNGRVEWRSEIGRGTTIEITLPL</sequence>
<dbReference type="EMBL" id="QAOQ01000003">
    <property type="protein sequence ID" value="PTQ98232.1"/>
    <property type="molecule type" value="Genomic_DNA"/>
</dbReference>
<accession>A0A2T5JBJ4</accession>
<keyword evidence="14" id="KW-0408">Iron</keyword>
<dbReference type="PRINTS" id="PR00344">
    <property type="entry name" value="BCTRLSENSOR"/>
</dbReference>
<dbReference type="Gene3D" id="1.20.5.1930">
    <property type="match status" value="1"/>
</dbReference>
<dbReference type="InterPro" id="IPR011712">
    <property type="entry name" value="Sig_transdc_His_kin_sub3_dim/P"/>
</dbReference>
<dbReference type="InterPro" id="IPR005467">
    <property type="entry name" value="His_kinase_dom"/>
</dbReference>
<proteinExistence type="predicted"/>
<keyword evidence="16" id="KW-0411">Iron-sulfur</keyword>
<evidence type="ECO:0000256" key="3">
    <source>
        <dbReference type="ARBA" id="ARBA00004496"/>
    </source>
</evidence>
<dbReference type="Proteomes" id="UP000244168">
    <property type="component" value="Unassembled WGS sequence"/>
</dbReference>
<evidence type="ECO:0000256" key="7">
    <source>
        <dbReference type="ARBA" id="ARBA00022490"/>
    </source>
</evidence>
<evidence type="ECO:0000256" key="12">
    <source>
        <dbReference type="ARBA" id="ARBA00022777"/>
    </source>
</evidence>
<keyword evidence="15" id="KW-0902">Two-component regulatory system</keyword>
<evidence type="ECO:0000256" key="16">
    <source>
        <dbReference type="ARBA" id="ARBA00023014"/>
    </source>
</evidence>
<evidence type="ECO:0000256" key="18">
    <source>
        <dbReference type="ARBA" id="ARBA00030800"/>
    </source>
</evidence>
<comment type="catalytic activity">
    <reaction evidence="1">
        <text>ATP + protein L-histidine = ADP + protein N-phospho-L-histidine.</text>
        <dbReference type="EC" id="2.7.13.3"/>
    </reaction>
</comment>
<keyword evidence="19" id="KW-1133">Transmembrane helix</keyword>
<dbReference type="InterPro" id="IPR036890">
    <property type="entry name" value="HATPase_C_sf"/>
</dbReference>
<evidence type="ECO:0000256" key="5">
    <source>
        <dbReference type="ARBA" id="ARBA00017322"/>
    </source>
</evidence>
<dbReference type="GO" id="GO:0016020">
    <property type="term" value="C:membrane"/>
    <property type="evidence" value="ECO:0007669"/>
    <property type="project" value="InterPro"/>
</dbReference>
<dbReference type="PANTHER" id="PTHR24421">
    <property type="entry name" value="NITRATE/NITRITE SENSOR PROTEIN NARX-RELATED"/>
    <property type="match status" value="1"/>
</dbReference>
<dbReference type="CDD" id="cd16917">
    <property type="entry name" value="HATPase_UhpB-NarQ-NarX-like"/>
    <property type="match status" value="1"/>
</dbReference>
<comment type="subcellular location">
    <subcellularLocation>
        <location evidence="3">Cytoplasm</location>
    </subcellularLocation>
</comment>
<dbReference type="Pfam" id="PF02518">
    <property type="entry name" value="HATPase_c"/>
    <property type="match status" value="1"/>
</dbReference>
<evidence type="ECO:0000256" key="1">
    <source>
        <dbReference type="ARBA" id="ARBA00000085"/>
    </source>
</evidence>
<keyword evidence="7" id="KW-0963">Cytoplasm</keyword>
<dbReference type="InterPro" id="IPR004358">
    <property type="entry name" value="Sig_transdc_His_kin-like_C"/>
</dbReference>
<evidence type="ECO:0000256" key="9">
    <source>
        <dbReference type="ARBA" id="ARBA00022679"/>
    </source>
</evidence>
<evidence type="ECO:0000256" key="4">
    <source>
        <dbReference type="ARBA" id="ARBA00012438"/>
    </source>
</evidence>
<keyword evidence="19" id="KW-0472">Membrane</keyword>
<evidence type="ECO:0000313" key="22">
    <source>
        <dbReference type="Proteomes" id="UP000244168"/>
    </source>
</evidence>
<comment type="cofactor">
    <cofactor evidence="2">
        <name>[4Fe-4S] cluster</name>
        <dbReference type="ChEBI" id="CHEBI:49883"/>
    </cofactor>
</comment>
<dbReference type="GO" id="GO:0046872">
    <property type="term" value="F:metal ion binding"/>
    <property type="evidence" value="ECO:0007669"/>
    <property type="project" value="UniProtKB-KW"/>
</dbReference>
<feature type="domain" description="Histidine kinase" evidence="20">
    <location>
        <begin position="77"/>
        <end position="265"/>
    </location>
</feature>
<dbReference type="GO" id="GO:0005524">
    <property type="term" value="F:ATP binding"/>
    <property type="evidence" value="ECO:0007669"/>
    <property type="project" value="UniProtKB-KW"/>
</dbReference>
<evidence type="ECO:0000256" key="10">
    <source>
        <dbReference type="ARBA" id="ARBA00022723"/>
    </source>
</evidence>
<dbReference type="GO" id="GO:0051539">
    <property type="term" value="F:4 iron, 4 sulfur cluster binding"/>
    <property type="evidence" value="ECO:0007669"/>
    <property type="project" value="UniProtKB-KW"/>
</dbReference>
<evidence type="ECO:0000256" key="6">
    <source>
        <dbReference type="ARBA" id="ARBA00022485"/>
    </source>
</evidence>
<evidence type="ECO:0000313" key="21">
    <source>
        <dbReference type="EMBL" id="PTQ98232.1"/>
    </source>
</evidence>
<comment type="caution">
    <text evidence="21">The sequence shown here is derived from an EMBL/GenBank/DDBJ whole genome shotgun (WGS) entry which is preliminary data.</text>
</comment>
<dbReference type="EC" id="2.7.13.3" evidence="4"/>
<comment type="function">
    <text evidence="17">Member of the two-component regulatory system NreB/NreC involved in the control of dissimilatory nitrate/nitrite reduction in response to oxygen. NreB functions as a direct oxygen sensor histidine kinase which is autophosphorylated, in the absence of oxygen, probably at the conserved histidine residue, and transfers its phosphate group probably to a conserved aspartate residue of NreC. NreB/NreC activates the expression of the nitrate (narGHJI) and nitrite (nir) reductase operons, as well as the putative nitrate transporter gene narT.</text>
</comment>
<dbReference type="GO" id="GO:0000155">
    <property type="term" value="F:phosphorelay sensor kinase activity"/>
    <property type="evidence" value="ECO:0007669"/>
    <property type="project" value="InterPro"/>
</dbReference>
<keyword evidence="12 21" id="KW-0418">Kinase</keyword>
<dbReference type="Pfam" id="PF07730">
    <property type="entry name" value="HisKA_3"/>
    <property type="match status" value="1"/>
</dbReference>
<keyword evidence="9" id="KW-0808">Transferase</keyword>
<gene>
    <name evidence="21" type="ORF">C8P68_103393</name>
</gene>
<evidence type="ECO:0000256" key="8">
    <source>
        <dbReference type="ARBA" id="ARBA00022553"/>
    </source>
</evidence>
<dbReference type="SMART" id="SM00387">
    <property type="entry name" value="HATPase_c"/>
    <property type="match status" value="1"/>
</dbReference>
<evidence type="ECO:0000259" key="20">
    <source>
        <dbReference type="PROSITE" id="PS50109"/>
    </source>
</evidence>
<dbReference type="InterPro" id="IPR003594">
    <property type="entry name" value="HATPase_dom"/>
</dbReference>
<keyword evidence="19" id="KW-0812">Transmembrane</keyword>
<evidence type="ECO:0000256" key="11">
    <source>
        <dbReference type="ARBA" id="ARBA00022741"/>
    </source>
</evidence>
<dbReference type="PANTHER" id="PTHR24421:SF10">
    <property type="entry name" value="NITRATE_NITRITE SENSOR PROTEIN NARQ"/>
    <property type="match status" value="1"/>
</dbReference>
<evidence type="ECO:0000256" key="14">
    <source>
        <dbReference type="ARBA" id="ARBA00023004"/>
    </source>
</evidence>
<feature type="transmembrane region" description="Helical" evidence="19">
    <location>
        <begin position="20"/>
        <end position="41"/>
    </location>
</feature>
<keyword evidence="13" id="KW-0067">ATP-binding</keyword>
<evidence type="ECO:0000256" key="15">
    <source>
        <dbReference type="ARBA" id="ARBA00023012"/>
    </source>
</evidence>
<name>A0A2T5JBJ4_9SPHI</name>
<dbReference type="AlphaFoldDB" id="A0A2T5JBJ4"/>
<keyword evidence="8" id="KW-0597">Phosphoprotein</keyword>
<dbReference type="PROSITE" id="PS50109">
    <property type="entry name" value="HIS_KIN"/>
    <property type="match status" value="1"/>
</dbReference>
<evidence type="ECO:0000256" key="2">
    <source>
        <dbReference type="ARBA" id="ARBA00001966"/>
    </source>
</evidence>
<keyword evidence="11" id="KW-0547">Nucleotide-binding</keyword>